<comment type="caution">
    <text evidence="2">The sequence shown here is derived from an EMBL/GenBank/DDBJ whole genome shotgun (WGS) entry which is preliminary data.</text>
</comment>
<feature type="transmembrane region" description="Helical" evidence="1">
    <location>
        <begin position="28"/>
        <end position="50"/>
    </location>
</feature>
<keyword evidence="1" id="KW-0472">Membrane</keyword>
<keyword evidence="1" id="KW-1133">Transmembrane helix</keyword>
<reference evidence="2 3" key="1">
    <citation type="submission" date="2018-10" db="EMBL/GenBank/DDBJ databases">
        <title>Histidinibacterium lentulum gen. nov., sp. nov., a marine bacterium from the culture broth of Picochlorum sp. 122.</title>
        <authorList>
            <person name="Wang G."/>
        </authorList>
    </citation>
    <scope>NUCLEOTIDE SEQUENCE [LARGE SCALE GENOMIC DNA]</scope>
    <source>
        <strain evidence="2 3">B17</strain>
    </source>
</reference>
<accession>A0A3N2R0T8</accession>
<proteinExistence type="predicted"/>
<dbReference type="AlphaFoldDB" id="A0A3N2R0T8"/>
<keyword evidence="1" id="KW-0812">Transmembrane</keyword>
<sequence length="99" mass="10600">MTAHGAAPRVGKDGLIVMRPKRALPRPGLRSVLLIVAFAFGFKVFAYSALGPDGYGDRLADLTGGDAVRQAGAFVMQPDPATVWVHERLMELRALIPAD</sequence>
<dbReference type="Proteomes" id="UP000268016">
    <property type="component" value="Unassembled WGS sequence"/>
</dbReference>
<evidence type="ECO:0000256" key="1">
    <source>
        <dbReference type="SAM" id="Phobius"/>
    </source>
</evidence>
<keyword evidence="3" id="KW-1185">Reference proteome</keyword>
<gene>
    <name evidence="2" type="ORF">EAT49_11185</name>
</gene>
<protein>
    <submittedName>
        <fullName evidence="2">Uncharacterized protein</fullName>
    </submittedName>
</protein>
<evidence type="ECO:0000313" key="2">
    <source>
        <dbReference type="EMBL" id="ROU01082.1"/>
    </source>
</evidence>
<evidence type="ECO:0000313" key="3">
    <source>
        <dbReference type="Proteomes" id="UP000268016"/>
    </source>
</evidence>
<name>A0A3N2R0T8_9RHOB</name>
<organism evidence="2 3">
    <name type="scientific">Histidinibacterium lentulum</name>
    <dbReference type="NCBI Taxonomy" id="2480588"/>
    <lineage>
        <taxon>Bacteria</taxon>
        <taxon>Pseudomonadati</taxon>
        <taxon>Pseudomonadota</taxon>
        <taxon>Alphaproteobacteria</taxon>
        <taxon>Rhodobacterales</taxon>
        <taxon>Paracoccaceae</taxon>
        <taxon>Histidinibacterium</taxon>
    </lineage>
</organism>
<dbReference type="EMBL" id="RDRB01000005">
    <property type="protein sequence ID" value="ROU01082.1"/>
    <property type="molecule type" value="Genomic_DNA"/>
</dbReference>